<keyword evidence="2" id="KW-1185">Reference proteome</keyword>
<comment type="caution">
    <text evidence="1">The sequence shown here is derived from an EMBL/GenBank/DDBJ whole genome shotgun (WGS) entry which is preliminary data.</text>
</comment>
<protein>
    <submittedName>
        <fullName evidence="1">Uncharacterized protein</fullName>
    </submittedName>
</protein>
<name>A0A0V1LWQ9_9BILA</name>
<sequence>MLCRRMMHGLLERNSLRSLGFAVKFLSRLGVRVVDQFHLPNDPSLIVV</sequence>
<dbReference type="EMBL" id="JYDO01001658">
    <property type="protein sequence ID" value="KRZ63951.1"/>
    <property type="molecule type" value="Genomic_DNA"/>
</dbReference>
<dbReference type="AlphaFoldDB" id="A0A0V1LWQ9"/>
<accession>A0A0V1LWQ9</accession>
<reference evidence="1 2" key="1">
    <citation type="submission" date="2015-01" db="EMBL/GenBank/DDBJ databases">
        <title>Evolution of Trichinella species and genotypes.</title>
        <authorList>
            <person name="Korhonen P.K."/>
            <person name="Edoardo P."/>
            <person name="Giuseppe L.R."/>
            <person name="Gasser R.B."/>
        </authorList>
    </citation>
    <scope>NUCLEOTIDE SEQUENCE [LARGE SCALE GENOMIC DNA]</scope>
    <source>
        <strain evidence="1">ISS1980</strain>
    </source>
</reference>
<evidence type="ECO:0000313" key="2">
    <source>
        <dbReference type="Proteomes" id="UP000054843"/>
    </source>
</evidence>
<gene>
    <name evidence="1" type="ORF">T10_3117</name>
</gene>
<proteinExistence type="predicted"/>
<dbReference type="Proteomes" id="UP000054843">
    <property type="component" value="Unassembled WGS sequence"/>
</dbReference>
<evidence type="ECO:0000313" key="1">
    <source>
        <dbReference type="EMBL" id="KRZ63951.1"/>
    </source>
</evidence>
<organism evidence="1 2">
    <name type="scientific">Trichinella papuae</name>
    <dbReference type="NCBI Taxonomy" id="268474"/>
    <lineage>
        <taxon>Eukaryota</taxon>
        <taxon>Metazoa</taxon>
        <taxon>Ecdysozoa</taxon>
        <taxon>Nematoda</taxon>
        <taxon>Enoplea</taxon>
        <taxon>Dorylaimia</taxon>
        <taxon>Trichinellida</taxon>
        <taxon>Trichinellidae</taxon>
        <taxon>Trichinella</taxon>
    </lineage>
</organism>